<name>A0A3D8LD95_9BACT</name>
<proteinExistence type="predicted"/>
<evidence type="ECO:0000313" key="3">
    <source>
        <dbReference type="Proteomes" id="UP000256708"/>
    </source>
</evidence>
<keyword evidence="1" id="KW-0812">Transmembrane</keyword>
<dbReference type="EMBL" id="QRGR01000009">
    <property type="protein sequence ID" value="RDV15411.1"/>
    <property type="molecule type" value="Genomic_DNA"/>
</dbReference>
<evidence type="ECO:0000313" key="2">
    <source>
        <dbReference type="EMBL" id="RDV15411.1"/>
    </source>
</evidence>
<keyword evidence="3" id="KW-1185">Reference proteome</keyword>
<feature type="transmembrane region" description="Helical" evidence="1">
    <location>
        <begin position="7"/>
        <end position="26"/>
    </location>
</feature>
<sequence>MKVNFTILNLVIPLIFIAILPFKIWGNIQAHQPDKVVVFIQSLLLLFAIAIFIYRLVKLKNAQ</sequence>
<evidence type="ECO:0000256" key="1">
    <source>
        <dbReference type="SAM" id="Phobius"/>
    </source>
</evidence>
<comment type="caution">
    <text evidence="2">The sequence shown here is derived from an EMBL/GenBank/DDBJ whole genome shotgun (WGS) entry which is preliminary data.</text>
</comment>
<accession>A0A3D8LD95</accession>
<reference evidence="3" key="1">
    <citation type="submission" date="2018-08" db="EMBL/GenBank/DDBJ databases">
        <authorList>
            <person name="Liu Z.-W."/>
            <person name="Du Z.-J."/>
        </authorList>
    </citation>
    <scope>NUCLEOTIDE SEQUENCE [LARGE SCALE GENOMIC DNA]</scope>
    <source>
        <strain evidence="3">H4X</strain>
    </source>
</reference>
<feature type="transmembrane region" description="Helical" evidence="1">
    <location>
        <begin position="38"/>
        <end position="57"/>
    </location>
</feature>
<dbReference type="AlphaFoldDB" id="A0A3D8LD95"/>
<protein>
    <submittedName>
        <fullName evidence="2">Uncharacterized protein</fullName>
    </submittedName>
</protein>
<organism evidence="2 3">
    <name type="scientific">Pontibacter diazotrophicus</name>
    <dbReference type="NCBI Taxonomy" id="1400979"/>
    <lineage>
        <taxon>Bacteria</taxon>
        <taxon>Pseudomonadati</taxon>
        <taxon>Bacteroidota</taxon>
        <taxon>Cytophagia</taxon>
        <taxon>Cytophagales</taxon>
        <taxon>Hymenobacteraceae</taxon>
        <taxon>Pontibacter</taxon>
    </lineage>
</organism>
<gene>
    <name evidence="2" type="ORF">DXT99_10170</name>
</gene>
<keyword evidence="1" id="KW-1133">Transmembrane helix</keyword>
<dbReference type="Proteomes" id="UP000256708">
    <property type="component" value="Unassembled WGS sequence"/>
</dbReference>
<keyword evidence="1" id="KW-0472">Membrane</keyword>